<feature type="transmembrane region" description="Helical" evidence="1">
    <location>
        <begin position="6"/>
        <end position="30"/>
    </location>
</feature>
<dbReference type="AlphaFoldDB" id="A0A9K3PK11"/>
<comment type="caution">
    <text evidence="2">The sequence shown here is derived from an EMBL/GenBank/DDBJ whole genome shotgun (WGS) entry which is preliminary data.</text>
</comment>
<protein>
    <submittedName>
        <fullName evidence="2">Uncharacterized protein</fullName>
    </submittedName>
</protein>
<evidence type="ECO:0000256" key="1">
    <source>
        <dbReference type="SAM" id="Phobius"/>
    </source>
</evidence>
<sequence length="112" mass="12274">MLSRAMLVISPLGVAPEVLFFLFITLFIVASSLSRNKKKLSSLILYIRLKVEGPSSWNNSCMLLRLRLIVGLPSRRPGAAVPRKELRYTEQLEAADANAGIVISKSSASMSP</sequence>
<reference evidence="2" key="1">
    <citation type="journal article" date="2021" name="Sci. Rep.">
        <title>Diploid genomic architecture of Nitzschia inconspicua, an elite biomass production diatom.</title>
        <authorList>
            <person name="Oliver A."/>
            <person name="Podell S."/>
            <person name="Pinowska A."/>
            <person name="Traller J.C."/>
            <person name="Smith S.R."/>
            <person name="McClure R."/>
            <person name="Beliaev A."/>
            <person name="Bohutskyi P."/>
            <person name="Hill E.A."/>
            <person name="Rabines A."/>
            <person name="Zheng H."/>
            <person name="Allen L.Z."/>
            <person name="Kuo A."/>
            <person name="Grigoriev I.V."/>
            <person name="Allen A.E."/>
            <person name="Hazlebeck D."/>
            <person name="Allen E.E."/>
        </authorList>
    </citation>
    <scope>NUCLEOTIDE SEQUENCE</scope>
    <source>
        <strain evidence="2">Hildebrandi</strain>
    </source>
</reference>
<gene>
    <name evidence="2" type="ORF">IV203_009485</name>
</gene>
<keyword evidence="1" id="KW-0812">Transmembrane</keyword>
<keyword evidence="3" id="KW-1185">Reference proteome</keyword>
<accession>A0A9K3PK11</accession>
<evidence type="ECO:0000313" key="3">
    <source>
        <dbReference type="Proteomes" id="UP000693970"/>
    </source>
</evidence>
<reference evidence="2" key="2">
    <citation type="submission" date="2021-04" db="EMBL/GenBank/DDBJ databases">
        <authorList>
            <person name="Podell S."/>
        </authorList>
    </citation>
    <scope>NUCLEOTIDE SEQUENCE</scope>
    <source>
        <strain evidence="2">Hildebrandi</strain>
    </source>
</reference>
<name>A0A9K3PK11_9STRA</name>
<evidence type="ECO:0000313" key="2">
    <source>
        <dbReference type="EMBL" id="KAG7350125.1"/>
    </source>
</evidence>
<organism evidence="2 3">
    <name type="scientific">Nitzschia inconspicua</name>
    <dbReference type="NCBI Taxonomy" id="303405"/>
    <lineage>
        <taxon>Eukaryota</taxon>
        <taxon>Sar</taxon>
        <taxon>Stramenopiles</taxon>
        <taxon>Ochrophyta</taxon>
        <taxon>Bacillariophyta</taxon>
        <taxon>Bacillariophyceae</taxon>
        <taxon>Bacillariophycidae</taxon>
        <taxon>Bacillariales</taxon>
        <taxon>Bacillariaceae</taxon>
        <taxon>Nitzschia</taxon>
    </lineage>
</organism>
<proteinExistence type="predicted"/>
<dbReference type="EMBL" id="JAGRRH010000018">
    <property type="protein sequence ID" value="KAG7350125.1"/>
    <property type="molecule type" value="Genomic_DNA"/>
</dbReference>
<keyword evidence="1" id="KW-0472">Membrane</keyword>
<keyword evidence="1" id="KW-1133">Transmembrane helix</keyword>
<dbReference type="Proteomes" id="UP000693970">
    <property type="component" value="Unassembled WGS sequence"/>
</dbReference>